<accession>A0A2N9L2D8</accession>
<organism evidence="1 2">
    <name type="scientific">Candidatus Sulfuritelmatomonas gaucii</name>
    <dbReference type="NCBI Taxonomy" id="2043161"/>
    <lineage>
        <taxon>Bacteria</taxon>
        <taxon>Pseudomonadati</taxon>
        <taxon>Acidobacteriota</taxon>
        <taxon>Terriglobia</taxon>
        <taxon>Terriglobales</taxon>
        <taxon>Acidobacteriaceae</taxon>
        <taxon>Candidatus Sulfuritelmatomonas</taxon>
    </lineage>
</organism>
<sequence length="59" mass="6692">MPEYEKFRATESGWIGTFPKKLGANSVSFACPISPAFWMVQQAERYKKAVSKLFSSMII</sequence>
<proteinExistence type="predicted"/>
<evidence type="ECO:0000313" key="2">
    <source>
        <dbReference type="Proteomes" id="UP000239735"/>
    </source>
</evidence>
<reference evidence="2" key="1">
    <citation type="submission" date="2018-02" db="EMBL/GenBank/DDBJ databases">
        <authorList>
            <person name="Hausmann B."/>
        </authorList>
    </citation>
    <scope>NUCLEOTIDE SEQUENCE [LARGE SCALE GENOMIC DNA]</scope>
    <source>
        <strain evidence="2">Peat soil MAG SbA5</strain>
    </source>
</reference>
<gene>
    <name evidence="1" type="ORF">SBA5_10075</name>
</gene>
<dbReference type="Proteomes" id="UP000239735">
    <property type="component" value="Unassembled WGS sequence"/>
</dbReference>
<dbReference type="EMBL" id="OKRB01000001">
    <property type="protein sequence ID" value="SPE17389.1"/>
    <property type="molecule type" value="Genomic_DNA"/>
</dbReference>
<name>A0A2N9L2D8_9BACT</name>
<dbReference type="AlphaFoldDB" id="A0A2N9L2D8"/>
<protein>
    <submittedName>
        <fullName evidence="1">Uncharacterized protein</fullName>
    </submittedName>
</protein>
<evidence type="ECO:0000313" key="1">
    <source>
        <dbReference type="EMBL" id="SPE17389.1"/>
    </source>
</evidence>